<reference evidence="1" key="1">
    <citation type="submission" date="2020-07" db="EMBL/GenBank/DDBJ databases">
        <title>Genome sequence and genetic diversity analysis of an under-domesticated orphan crop, white fonio (Digitaria exilis).</title>
        <authorList>
            <person name="Bennetzen J.L."/>
            <person name="Chen S."/>
            <person name="Ma X."/>
            <person name="Wang X."/>
            <person name="Yssel A.E.J."/>
            <person name="Chaluvadi S.R."/>
            <person name="Johnson M."/>
            <person name="Gangashetty P."/>
            <person name="Hamidou F."/>
            <person name="Sanogo M.D."/>
            <person name="Zwaenepoel A."/>
            <person name="Wallace J."/>
            <person name="Van De Peer Y."/>
            <person name="Van Deynze A."/>
        </authorList>
    </citation>
    <scope>NUCLEOTIDE SEQUENCE</scope>
    <source>
        <tissue evidence="1">Leaves</tissue>
    </source>
</reference>
<dbReference type="CDD" id="cd00121">
    <property type="entry name" value="MATH"/>
    <property type="match status" value="1"/>
</dbReference>
<dbReference type="InterPro" id="IPR002083">
    <property type="entry name" value="MATH/TRAF_dom"/>
</dbReference>
<organism evidence="1 2">
    <name type="scientific">Digitaria exilis</name>
    <dbReference type="NCBI Taxonomy" id="1010633"/>
    <lineage>
        <taxon>Eukaryota</taxon>
        <taxon>Viridiplantae</taxon>
        <taxon>Streptophyta</taxon>
        <taxon>Embryophyta</taxon>
        <taxon>Tracheophyta</taxon>
        <taxon>Spermatophyta</taxon>
        <taxon>Magnoliopsida</taxon>
        <taxon>Liliopsida</taxon>
        <taxon>Poales</taxon>
        <taxon>Poaceae</taxon>
        <taxon>PACMAD clade</taxon>
        <taxon>Panicoideae</taxon>
        <taxon>Panicodae</taxon>
        <taxon>Paniceae</taxon>
        <taxon>Anthephorinae</taxon>
        <taxon>Digitaria</taxon>
    </lineage>
</organism>
<sequence>MSRGPAARTSSAFTVAGHDWAIVFYPDVSTFERRWQVDKDGGGGGGTRAHIDLGLVDQRSRGSPSYSFASCGASAGYARFMSKAEVDSSGSPRTTASPCAALSRRTAAVLTGAYRHVAGAGLAFLLELFAQGFPTDSADMIPTCREVRQHNTVALTAVENLASQLLSKKRPQTRTARKQLKDLRSKEMMVSGKRRLTDLGACSASFVMRGGCAAAAWSRRITAPIAAAIDD</sequence>
<dbReference type="EMBL" id="JACEFO010002346">
    <property type="protein sequence ID" value="KAF8664915.1"/>
    <property type="molecule type" value="Genomic_DNA"/>
</dbReference>
<comment type="caution">
    <text evidence="1">The sequence shown here is derived from an EMBL/GenBank/DDBJ whole genome shotgun (WGS) entry which is preliminary data.</text>
</comment>
<dbReference type="OrthoDB" id="686301at2759"/>
<accession>A0A835ALH8</accession>
<evidence type="ECO:0008006" key="3">
    <source>
        <dbReference type="Google" id="ProtNLM"/>
    </source>
</evidence>
<name>A0A835ALH8_9POAL</name>
<protein>
    <recommendedName>
        <fullName evidence="3">MATH domain-containing protein</fullName>
    </recommendedName>
</protein>
<gene>
    <name evidence="1" type="ORF">HU200_054232</name>
</gene>
<dbReference type="AlphaFoldDB" id="A0A835ALH8"/>
<keyword evidence="2" id="KW-1185">Reference proteome</keyword>
<evidence type="ECO:0000313" key="1">
    <source>
        <dbReference type="EMBL" id="KAF8664915.1"/>
    </source>
</evidence>
<evidence type="ECO:0000313" key="2">
    <source>
        <dbReference type="Proteomes" id="UP000636709"/>
    </source>
</evidence>
<dbReference type="Proteomes" id="UP000636709">
    <property type="component" value="Unassembled WGS sequence"/>
</dbReference>
<dbReference type="SUPFAM" id="SSF49599">
    <property type="entry name" value="TRAF domain-like"/>
    <property type="match status" value="1"/>
</dbReference>
<proteinExistence type="predicted"/>